<evidence type="ECO:0000313" key="12">
    <source>
        <dbReference type="Proteomes" id="UP000238164"/>
    </source>
</evidence>
<dbReference type="SUPFAM" id="SSF51419">
    <property type="entry name" value="PLP-binding barrel"/>
    <property type="match status" value="1"/>
</dbReference>
<feature type="modified residue" description="N6-(pyridoxal phosphate)lysine" evidence="9">
    <location>
        <position position="49"/>
    </location>
</feature>
<evidence type="ECO:0000256" key="6">
    <source>
        <dbReference type="ARBA" id="ARBA00034115"/>
    </source>
</evidence>
<dbReference type="GO" id="GO:0004586">
    <property type="term" value="F:ornithine decarboxylase activity"/>
    <property type="evidence" value="ECO:0007669"/>
    <property type="project" value="UniProtKB-EC"/>
</dbReference>
<proteinExistence type="inferred from homology"/>
<evidence type="ECO:0000256" key="3">
    <source>
        <dbReference type="ARBA" id="ARBA00022793"/>
    </source>
</evidence>
<evidence type="ECO:0000256" key="1">
    <source>
        <dbReference type="ARBA" id="ARBA00001933"/>
    </source>
</evidence>
<dbReference type="InterPro" id="IPR000183">
    <property type="entry name" value="Orn/DAP/Arg_de-COase"/>
</dbReference>
<gene>
    <name evidence="11" type="ORF">MPLG2_3561</name>
</gene>
<dbReference type="SUPFAM" id="SSF50621">
    <property type="entry name" value="Alanine racemase C-terminal domain-like"/>
    <property type="match status" value="1"/>
</dbReference>
<dbReference type="GO" id="GO:0033387">
    <property type="term" value="P:putrescine biosynthetic process from arginine, via ornithine"/>
    <property type="evidence" value="ECO:0007669"/>
    <property type="project" value="TreeGrafter"/>
</dbReference>
<dbReference type="InterPro" id="IPR022644">
    <property type="entry name" value="De-COase2_N"/>
</dbReference>
<dbReference type="PRINTS" id="PR01179">
    <property type="entry name" value="ODADCRBXLASE"/>
</dbReference>
<dbReference type="InterPro" id="IPR009006">
    <property type="entry name" value="Ala_racemase/Decarboxylase_C"/>
</dbReference>
<reference evidence="11 12" key="1">
    <citation type="submission" date="2018-02" db="EMBL/GenBank/DDBJ databases">
        <authorList>
            <person name="Cohen D.B."/>
            <person name="Kent A.D."/>
        </authorList>
    </citation>
    <scope>NUCLEOTIDE SEQUENCE [LARGE SCALE GENOMIC DNA]</scope>
    <source>
        <strain evidence="11">1</strain>
    </source>
</reference>
<dbReference type="KEGG" id="mgg:MPLG2_3561"/>
<comment type="pathway">
    <text evidence="6">Amine and polyamine biosynthesis; putrescine biosynthesis via L-ornithine pathway; putrescine from L-ornithine: step 1/1.</text>
</comment>
<dbReference type="Gene3D" id="3.20.20.10">
    <property type="entry name" value="Alanine racemase"/>
    <property type="match status" value="1"/>
</dbReference>
<dbReference type="Gene3D" id="2.40.37.10">
    <property type="entry name" value="Lyase, Ornithine Decarboxylase, Chain A, domain 1"/>
    <property type="match status" value="1"/>
</dbReference>
<organism evidence="11 12">
    <name type="scientific">Micropruina glycogenica</name>
    <dbReference type="NCBI Taxonomy" id="75385"/>
    <lineage>
        <taxon>Bacteria</taxon>
        <taxon>Bacillati</taxon>
        <taxon>Actinomycetota</taxon>
        <taxon>Actinomycetes</taxon>
        <taxon>Propionibacteriales</taxon>
        <taxon>Nocardioidaceae</taxon>
        <taxon>Micropruina</taxon>
    </lineage>
</organism>
<comment type="catalytic activity">
    <reaction evidence="8">
        <text>L-ornithine + H(+) = putrescine + CO2</text>
        <dbReference type="Rhea" id="RHEA:22964"/>
        <dbReference type="ChEBI" id="CHEBI:15378"/>
        <dbReference type="ChEBI" id="CHEBI:16526"/>
        <dbReference type="ChEBI" id="CHEBI:46911"/>
        <dbReference type="ChEBI" id="CHEBI:326268"/>
        <dbReference type="EC" id="4.1.1.17"/>
    </reaction>
</comment>
<dbReference type="AlphaFoldDB" id="A0A2N9JLY6"/>
<dbReference type="PRINTS" id="PR01182">
    <property type="entry name" value="ORNDCRBXLASE"/>
</dbReference>
<dbReference type="PROSITE" id="PS00878">
    <property type="entry name" value="ODR_DC_2_1"/>
    <property type="match status" value="1"/>
</dbReference>
<sequence length="444" mass="46478">MTTLIAAPVDAAAELVTTPRLMLSPRAITRSYRALRAALGDVTLYYAVKANPHPAVLAAIAEAGGCFDVASPAETGAALATGADASRLLSSNPMQSRPAIRHHHAAGIDTFVVDSLDEAHKVAAEAPGATLLARLATSGAGSDWSLAGKFGADPAEVFAILDLAPQLGLQAAGVAFHVGSQQREPERWIAPIDTAAGIFTALREHGHRPWLLDLGGGFPASHAVPCPPLAVYGRTIEAAVQAAFGAHRPRLIAEPGRALVGDAGVLEASVLGVAHRAGRRWVYLDAGIFNGLTETLGEAIHYRLRTSATGAPAAAVLAGPTCDSADVMYRCVDLPDDLAEGDRVWFAAAGVYTTSYASAFNGFAPLRTELTDTLPCVGCSRPTPWPAPRWRCPGRRCWPPSGRPRTTPRCSASPVRPGSRRACCCRRFWAASATGSDGFAPCAW</sequence>
<dbReference type="FunFam" id="3.20.20.10:FF:000008">
    <property type="entry name" value="Ornithine decarboxylase"/>
    <property type="match status" value="1"/>
</dbReference>
<evidence type="ECO:0000256" key="5">
    <source>
        <dbReference type="ARBA" id="ARBA00023239"/>
    </source>
</evidence>
<evidence type="ECO:0000256" key="4">
    <source>
        <dbReference type="ARBA" id="ARBA00022898"/>
    </source>
</evidence>
<evidence type="ECO:0000313" key="11">
    <source>
        <dbReference type="EMBL" id="SPD88591.1"/>
    </source>
</evidence>
<comment type="cofactor">
    <cofactor evidence="1 9">
        <name>pyridoxal 5'-phosphate</name>
        <dbReference type="ChEBI" id="CHEBI:597326"/>
    </cofactor>
</comment>
<dbReference type="CDD" id="cd00622">
    <property type="entry name" value="PLPDE_III_ODC"/>
    <property type="match status" value="1"/>
</dbReference>
<feature type="domain" description="Orn/DAP/Arg decarboxylase 2 N-terminal" evidence="10">
    <location>
        <begin position="27"/>
        <end position="260"/>
    </location>
</feature>
<dbReference type="InterPro" id="IPR022653">
    <property type="entry name" value="De-COase2_pyr-phos_BS"/>
</dbReference>
<comment type="similarity">
    <text evidence="2">Belongs to the Orn/Lys/Arg decarboxylase class-II family.</text>
</comment>
<protein>
    <recommendedName>
        <fullName evidence="7">ornithine decarboxylase</fullName>
        <ecNumber evidence="7">4.1.1.17</ecNumber>
    </recommendedName>
</protein>
<name>A0A2N9JLY6_9ACTN</name>
<dbReference type="InterPro" id="IPR002433">
    <property type="entry name" value="Orn_de-COase"/>
</dbReference>
<dbReference type="PANTHER" id="PTHR11482:SF6">
    <property type="entry name" value="ORNITHINE DECARBOXYLASE 1-RELATED"/>
    <property type="match status" value="1"/>
</dbReference>
<dbReference type="Pfam" id="PF02784">
    <property type="entry name" value="Orn_Arg_deC_N"/>
    <property type="match status" value="1"/>
</dbReference>
<evidence type="ECO:0000256" key="9">
    <source>
        <dbReference type="PIRSR" id="PIRSR600183-50"/>
    </source>
</evidence>
<feature type="active site" description="Proton donor" evidence="9">
    <location>
        <position position="322"/>
    </location>
</feature>
<evidence type="ECO:0000256" key="7">
    <source>
        <dbReference type="ARBA" id="ARBA00034138"/>
    </source>
</evidence>
<keyword evidence="4 9" id="KW-0663">Pyridoxal phosphate</keyword>
<dbReference type="EMBL" id="LT985188">
    <property type="protein sequence ID" value="SPD88591.1"/>
    <property type="molecule type" value="Genomic_DNA"/>
</dbReference>
<evidence type="ECO:0000256" key="2">
    <source>
        <dbReference type="ARBA" id="ARBA00008872"/>
    </source>
</evidence>
<dbReference type="OrthoDB" id="9802241at2"/>
<dbReference type="Proteomes" id="UP000238164">
    <property type="component" value="Chromosome 1"/>
</dbReference>
<dbReference type="EC" id="4.1.1.17" evidence="7"/>
<dbReference type="PANTHER" id="PTHR11482">
    <property type="entry name" value="ARGININE/DIAMINOPIMELATE/ORNITHINE DECARBOXYLASE"/>
    <property type="match status" value="1"/>
</dbReference>
<dbReference type="InterPro" id="IPR029066">
    <property type="entry name" value="PLP-binding_barrel"/>
</dbReference>
<keyword evidence="3" id="KW-0210">Decarboxylase</keyword>
<evidence type="ECO:0000256" key="8">
    <source>
        <dbReference type="ARBA" id="ARBA00049127"/>
    </source>
</evidence>
<keyword evidence="5" id="KW-0456">Lyase</keyword>
<dbReference type="GO" id="GO:0005737">
    <property type="term" value="C:cytoplasm"/>
    <property type="evidence" value="ECO:0007669"/>
    <property type="project" value="TreeGrafter"/>
</dbReference>
<accession>A0A2N9JLY6</accession>
<keyword evidence="12" id="KW-1185">Reference proteome</keyword>
<evidence type="ECO:0000259" key="10">
    <source>
        <dbReference type="Pfam" id="PF02784"/>
    </source>
</evidence>